<dbReference type="Proteomes" id="UP000042997">
    <property type="component" value="Unassembled WGS sequence"/>
</dbReference>
<accession>A0A098BJZ5</accession>
<proteinExistence type="predicted"/>
<reference evidence="1 2" key="1">
    <citation type="journal article" date="2014" name="Genome Announc.">
        <title>Draft Genome Sequence of Propane- and Butane-Oxidizing Actinobacterium Rhodococcus ruber IEGM 231.</title>
        <authorList>
            <person name="Ivshina I.B."/>
            <person name="Kuyukina M.S."/>
            <person name="Krivoruchko A.V."/>
            <person name="Barbe V."/>
            <person name="Fischer C."/>
        </authorList>
    </citation>
    <scope>NUCLEOTIDE SEQUENCE [LARGE SCALE GENOMIC DNA]</scope>
</reference>
<gene>
    <name evidence="1" type="ORF">RHRU231_420071</name>
</gene>
<protein>
    <submittedName>
        <fullName evidence="1">Uncharacterized protein</fullName>
    </submittedName>
</protein>
<name>A0A098BJZ5_9NOCA</name>
<sequence>MDTDDSIREPATSDSLRLPTVGPDAVPLGISSAEVALATSRWRSNLGGALGAVVSTGAAAVMVTAVALTGTATTVSRVMNFVGI</sequence>
<evidence type="ECO:0000313" key="2">
    <source>
        <dbReference type="Proteomes" id="UP000042997"/>
    </source>
</evidence>
<dbReference type="AlphaFoldDB" id="A0A098BJZ5"/>
<evidence type="ECO:0000313" key="1">
    <source>
        <dbReference type="EMBL" id="CDZ88522.1"/>
    </source>
</evidence>
<dbReference type="EMBL" id="CCSD01000053">
    <property type="protein sequence ID" value="CDZ88522.1"/>
    <property type="molecule type" value="Genomic_DNA"/>
</dbReference>
<dbReference type="RefSeq" id="WP_006554393.1">
    <property type="nucleotide sequence ID" value="NZ_CP024890.1"/>
</dbReference>
<organism evidence="1 2">
    <name type="scientific">Rhodococcus ruber</name>
    <dbReference type="NCBI Taxonomy" id="1830"/>
    <lineage>
        <taxon>Bacteria</taxon>
        <taxon>Bacillati</taxon>
        <taxon>Actinomycetota</taxon>
        <taxon>Actinomycetes</taxon>
        <taxon>Mycobacteriales</taxon>
        <taxon>Nocardiaceae</taxon>
        <taxon>Rhodococcus</taxon>
    </lineage>
</organism>